<evidence type="ECO:0000313" key="2">
    <source>
        <dbReference type="Proteomes" id="UP000499080"/>
    </source>
</evidence>
<dbReference type="Proteomes" id="UP000499080">
    <property type="component" value="Unassembled WGS sequence"/>
</dbReference>
<proteinExistence type="predicted"/>
<dbReference type="EMBL" id="BGPR01000427">
    <property type="protein sequence ID" value="GBM19620.1"/>
    <property type="molecule type" value="Genomic_DNA"/>
</dbReference>
<keyword evidence="2" id="KW-1185">Reference proteome</keyword>
<evidence type="ECO:0000313" key="1">
    <source>
        <dbReference type="EMBL" id="GBM19620.1"/>
    </source>
</evidence>
<dbReference type="AlphaFoldDB" id="A0A4Y2DS06"/>
<reference evidence="1 2" key="1">
    <citation type="journal article" date="2019" name="Sci. Rep.">
        <title>Orb-weaving spider Araneus ventricosus genome elucidates the spidroin gene catalogue.</title>
        <authorList>
            <person name="Kono N."/>
            <person name="Nakamura H."/>
            <person name="Ohtoshi R."/>
            <person name="Moran D.A.P."/>
            <person name="Shinohara A."/>
            <person name="Yoshida Y."/>
            <person name="Fujiwara M."/>
            <person name="Mori M."/>
            <person name="Tomita M."/>
            <person name="Arakawa K."/>
        </authorList>
    </citation>
    <scope>NUCLEOTIDE SEQUENCE [LARGE SCALE GENOMIC DNA]</scope>
</reference>
<organism evidence="1 2">
    <name type="scientific">Araneus ventricosus</name>
    <name type="common">Orbweaver spider</name>
    <name type="synonym">Epeira ventricosa</name>
    <dbReference type="NCBI Taxonomy" id="182803"/>
    <lineage>
        <taxon>Eukaryota</taxon>
        <taxon>Metazoa</taxon>
        <taxon>Ecdysozoa</taxon>
        <taxon>Arthropoda</taxon>
        <taxon>Chelicerata</taxon>
        <taxon>Arachnida</taxon>
        <taxon>Araneae</taxon>
        <taxon>Araneomorphae</taxon>
        <taxon>Entelegynae</taxon>
        <taxon>Araneoidea</taxon>
        <taxon>Araneidae</taxon>
        <taxon>Araneus</taxon>
    </lineage>
</organism>
<protein>
    <submittedName>
        <fullName evidence="1">Uncharacterized protein</fullName>
    </submittedName>
</protein>
<sequence length="151" mass="17885">MNSLHFNNHLIYQCQCFFAKASALSFKAFCSGESNKDTEEVNRIEMLKSMLLANFAPEIRRGVITANPKTLDEIKEAALQERAWNSCRTPPRPFVQVKHLPTLFMPYYLAAEQVIRVSRKYVTGWQNKSKRWQRKWRILLNIQRRLHPRYL</sequence>
<name>A0A4Y2DS06_ARAVE</name>
<gene>
    <name evidence="1" type="ORF">AVEN_107295_1</name>
</gene>
<accession>A0A4Y2DS06</accession>
<comment type="caution">
    <text evidence="1">The sequence shown here is derived from an EMBL/GenBank/DDBJ whole genome shotgun (WGS) entry which is preliminary data.</text>
</comment>